<dbReference type="EMBL" id="AWFF01000059">
    <property type="protein sequence ID" value="KCZ53190.1"/>
    <property type="molecule type" value="Genomic_DNA"/>
</dbReference>
<sequence length="165" mass="18100">MAMKRNNRMGERQILSWRPSIPFITLIGLMAAVTACSEPVSPTNQETDSSPSAEPVFTTPTVELPLATGEPVLFGIKSCKVYKSAPSAGAPEAWTLLFEPAPYPLPQQCVRERLEFDGEYIQIEIGTQALGAGGCCTTYAAYRSRDGENWEIRPATSITEWQVLE</sequence>
<dbReference type="eggNOG" id="ENOG5032W38">
    <property type="taxonomic scope" value="Bacteria"/>
</dbReference>
<comment type="caution">
    <text evidence="1">The sequence shown here is derived from an EMBL/GenBank/DDBJ whole genome shotgun (WGS) entry which is preliminary data.</text>
</comment>
<evidence type="ECO:0008006" key="3">
    <source>
        <dbReference type="Google" id="ProtNLM"/>
    </source>
</evidence>
<dbReference type="RefSeq" id="WP_034798029.1">
    <property type="nucleotide sequence ID" value="NZ_AWFF01000059.1"/>
</dbReference>
<gene>
    <name evidence="1" type="ORF">HY29_17640</name>
</gene>
<accession>A0A062UAP7</accession>
<proteinExistence type="predicted"/>
<protein>
    <recommendedName>
        <fullName evidence="3">Lipoprotein</fullName>
    </recommendedName>
</protein>
<reference evidence="1 2" key="1">
    <citation type="journal article" date="2014" name="Antonie Van Leeuwenhoek">
        <title>Hyphomonas beringensis sp. nov. and Hyphomonas chukchiensis sp. nov., isolated from surface seawater of the Bering Sea and Chukchi Sea.</title>
        <authorList>
            <person name="Li C."/>
            <person name="Lai Q."/>
            <person name="Li G."/>
            <person name="Dong C."/>
            <person name="Wang J."/>
            <person name="Liao Y."/>
            <person name="Shao Z."/>
        </authorList>
    </citation>
    <scope>NUCLEOTIDE SEQUENCE [LARGE SCALE GENOMIC DNA]</scope>
    <source>
        <strain evidence="1 2">25B14_1</strain>
    </source>
</reference>
<dbReference type="OrthoDB" id="7618349at2"/>
<dbReference type="PATRIC" id="fig|1280946.3.peg.2810"/>
<keyword evidence="2" id="KW-1185">Reference proteome</keyword>
<name>A0A062UAP7_9PROT</name>
<evidence type="ECO:0000313" key="1">
    <source>
        <dbReference type="EMBL" id="KCZ53190.1"/>
    </source>
</evidence>
<dbReference type="AlphaFoldDB" id="A0A062UAP7"/>
<organism evidence="1 2">
    <name type="scientific">Hyphomonas beringensis</name>
    <dbReference type="NCBI Taxonomy" id="1280946"/>
    <lineage>
        <taxon>Bacteria</taxon>
        <taxon>Pseudomonadati</taxon>
        <taxon>Pseudomonadota</taxon>
        <taxon>Alphaproteobacteria</taxon>
        <taxon>Hyphomonadales</taxon>
        <taxon>Hyphomonadaceae</taxon>
        <taxon>Hyphomonas</taxon>
    </lineage>
</organism>
<evidence type="ECO:0000313" key="2">
    <source>
        <dbReference type="Proteomes" id="UP000027037"/>
    </source>
</evidence>
<dbReference type="Proteomes" id="UP000027037">
    <property type="component" value="Unassembled WGS sequence"/>
</dbReference>
<dbReference type="STRING" id="1280946.HY29_17640"/>